<protein>
    <submittedName>
        <fullName evidence="1">Uncharacterized protein</fullName>
    </submittedName>
</protein>
<proteinExistence type="predicted"/>
<name>A0A448WYZ6_9PLAT</name>
<keyword evidence="2" id="KW-1185">Reference proteome</keyword>
<gene>
    <name evidence="1" type="ORF">PXEA_LOCUS17219</name>
</gene>
<evidence type="ECO:0000313" key="1">
    <source>
        <dbReference type="EMBL" id="VEL23779.1"/>
    </source>
</evidence>
<dbReference type="EMBL" id="CAAALY010063871">
    <property type="protein sequence ID" value="VEL23779.1"/>
    <property type="molecule type" value="Genomic_DNA"/>
</dbReference>
<dbReference type="Proteomes" id="UP000784294">
    <property type="component" value="Unassembled WGS sequence"/>
</dbReference>
<comment type="caution">
    <text evidence="1">The sequence shown here is derived from an EMBL/GenBank/DDBJ whole genome shotgun (WGS) entry which is preliminary data.</text>
</comment>
<dbReference type="AlphaFoldDB" id="A0A448WYZ6"/>
<reference evidence="1" key="1">
    <citation type="submission" date="2018-11" db="EMBL/GenBank/DDBJ databases">
        <authorList>
            <consortium name="Pathogen Informatics"/>
        </authorList>
    </citation>
    <scope>NUCLEOTIDE SEQUENCE</scope>
</reference>
<sequence>MFAPDGGGQKRRRVDSALIGCEPARSCFLPAGEWADLITAFSRLVAAFCSRLCHYGCSVLPPLCLAELGL</sequence>
<organism evidence="1 2">
    <name type="scientific">Protopolystoma xenopodis</name>
    <dbReference type="NCBI Taxonomy" id="117903"/>
    <lineage>
        <taxon>Eukaryota</taxon>
        <taxon>Metazoa</taxon>
        <taxon>Spiralia</taxon>
        <taxon>Lophotrochozoa</taxon>
        <taxon>Platyhelminthes</taxon>
        <taxon>Monogenea</taxon>
        <taxon>Polyopisthocotylea</taxon>
        <taxon>Polystomatidea</taxon>
        <taxon>Polystomatidae</taxon>
        <taxon>Protopolystoma</taxon>
    </lineage>
</organism>
<accession>A0A448WYZ6</accession>
<evidence type="ECO:0000313" key="2">
    <source>
        <dbReference type="Proteomes" id="UP000784294"/>
    </source>
</evidence>